<reference evidence="10" key="1">
    <citation type="submission" date="2018-05" db="EMBL/GenBank/DDBJ databases">
        <authorList>
            <person name="Lanie J.A."/>
            <person name="Ng W.-L."/>
            <person name="Kazmierczak K.M."/>
            <person name="Andrzejewski T.M."/>
            <person name="Davidsen T.M."/>
            <person name="Wayne K.J."/>
            <person name="Tettelin H."/>
            <person name="Glass J.I."/>
            <person name="Rusch D."/>
            <person name="Podicherti R."/>
            <person name="Tsui H.-C.T."/>
            <person name="Winkler M.E."/>
        </authorList>
    </citation>
    <scope>NUCLEOTIDE SEQUENCE</scope>
</reference>
<keyword evidence="2" id="KW-0813">Transport</keyword>
<feature type="transmembrane region" description="Helical" evidence="8">
    <location>
        <begin position="91"/>
        <end position="113"/>
    </location>
</feature>
<evidence type="ECO:0000256" key="4">
    <source>
        <dbReference type="ARBA" id="ARBA00022519"/>
    </source>
</evidence>
<proteinExistence type="predicted"/>
<dbReference type="GO" id="GO:0015740">
    <property type="term" value="P:C4-dicarboxylate transport"/>
    <property type="evidence" value="ECO:0007669"/>
    <property type="project" value="TreeGrafter"/>
</dbReference>
<dbReference type="PANTHER" id="PTHR35011:SF2">
    <property type="entry name" value="2,3-DIKETO-L-GULONATE TRAP TRANSPORTER SMALL PERMEASE PROTEIN YIAM"/>
    <property type="match status" value="1"/>
</dbReference>
<evidence type="ECO:0000256" key="2">
    <source>
        <dbReference type="ARBA" id="ARBA00022448"/>
    </source>
</evidence>
<protein>
    <recommendedName>
        <fullName evidence="9">Tripartite ATP-independent periplasmic transporters DctQ component domain-containing protein</fullName>
    </recommendedName>
</protein>
<keyword evidence="6 8" id="KW-1133">Transmembrane helix</keyword>
<keyword evidence="7 8" id="KW-0472">Membrane</keyword>
<dbReference type="EMBL" id="UINC01001120">
    <property type="protein sequence ID" value="SUZ71414.1"/>
    <property type="molecule type" value="Genomic_DNA"/>
</dbReference>
<accession>A0A381PXP7</accession>
<dbReference type="GO" id="GO:0022857">
    <property type="term" value="F:transmembrane transporter activity"/>
    <property type="evidence" value="ECO:0007669"/>
    <property type="project" value="TreeGrafter"/>
</dbReference>
<name>A0A381PXP7_9ZZZZ</name>
<evidence type="ECO:0000256" key="8">
    <source>
        <dbReference type="SAM" id="Phobius"/>
    </source>
</evidence>
<comment type="subcellular location">
    <subcellularLocation>
        <location evidence="1">Cell inner membrane</location>
        <topology evidence="1">Multi-pass membrane protein</topology>
    </subcellularLocation>
</comment>
<evidence type="ECO:0000259" key="9">
    <source>
        <dbReference type="Pfam" id="PF04290"/>
    </source>
</evidence>
<evidence type="ECO:0000256" key="6">
    <source>
        <dbReference type="ARBA" id="ARBA00022989"/>
    </source>
</evidence>
<gene>
    <name evidence="10" type="ORF">METZ01_LOCUS24268</name>
</gene>
<evidence type="ECO:0000256" key="5">
    <source>
        <dbReference type="ARBA" id="ARBA00022692"/>
    </source>
</evidence>
<dbReference type="GO" id="GO:0005886">
    <property type="term" value="C:plasma membrane"/>
    <property type="evidence" value="ECO:0007669"/>
    <property type="project" value="UniProtKB-SubCell"/>
</dbReference>
<evidence type="ECO:0000313" key="10">
    <source>
        <dbReference type="EMBL" id="SUZ71414.1"/>
    </source>
</evidence>
<evidence type="ECO:0000256" key="7">
    <source>
        <dbReference type="ARBA" id="ARBA00023136"/>
    </source>
</evidence>
<feature type="transmembrane region" description="Helical" evidence="8">
    <location>
        <begin position="53"/>
        <end position="79"/>
    </location>
</feature>
<dbReference type="PANTHER" id="PTHR35011">
    <property type="entry name" value="2,3-DIKETO-L-GULONATE TRAP TRANSPORTER SMALL PERMEASE PROTEIN YIAM"/>
    <property type="match status" value="1"/>
</dbReference>
<feature type="transmembrane region" description="Helical" evidence="8">
    <location>
        <begin position="125"/>
        <end position="146"/>
    </location>
</feature>
<sequence>MIARLQRLLARLEMYLLGALFLTMLGVAFYQVIARNVFGGGLLWGDELVRNAVLWVTMLGATSAAGTNGHICIDIVARFAGERARAVIGRFTSLFTSIVCLTLGWYSIGMVYGDYVDQFPGFGPVPAWLCELIIPAAAFVMALRYLMRTVKPEAT</sequence>
<organism evidence="10">
    <name type="scientific">marine metagenome</name>
    <dbReference type="NCBI Taxonomy" id="408172"/>
    <lineage>
        <taxon>unclassified sequences</taxon>
        <taxon>metagenomes</taxon>
        <taxon>ecological metagenomes</taxon>
    </lineage>
</organism>
<dbReference type="AlphaFoldDB" id="A0A381PXP7"/>
<evidence type="ECO:0000256" key="1">
    <source>
        <dbReference type="ARBA" id="ARBA00004429"/>
    </source>
</evidence>
<dbReference type="Pfam" id="PF04290">
    <property type="entry name" value="DctQ"/>
    <property type="match status" value="1"/>
</dbReference>
<dbReference type="InterPro" id="IPR007387">
    <property type="entry name" value="TRAP_DctQ"/>
</dbReference>
<evidence type="ECO:0000256" key="3">
    <source>
        <dbReference type="ARBA" id="ARBA00022475"/>
    </source>
</evidence>
<dbReference type="InterPro" id="IPR055348">
    <property type="entry name" value="DctQ"/>
</dbReference>
<feature type="domain" description="Tripartite ATP-independent periplasmic transporters DctQ component" evidence="9">
    <location>
        <begin position="24"/>
        <end position="150"/>
    </location>
</feature>
<keyword evidence="4" id="KW-0997">Cell inner membrane</keyword>
<keyword evidence="3" id="KW-1003">Cell membrane</keyword>
<keyword evidence="5 8" id="KW-0812">Transmembrane</keyword>
<feature type="transmembrane region" description="Helical" evidence="8">
    <location>
        <begin position="12"/>
        <end position="33"/>
    </location>
</feature>